<evidence type="ECO:0000256" key="1">
    <source>
        <dbReference type="ARBA" id="ARBA00023125"/>
    </source>
</evidence>
<name>A0AAJ7L7S7_9ACAR</name>
<protein>
    <submittedName>
        <fullName evidence="4">Uncharacterized protein LOC108864797</fullName>
    </submittedName>
</protein>
<feature type="domain" description="HTH CENPB-type" evidence="2">
    <location>
        <begin position="1"/>
        <end position="60"/>
    </location>
</feature>
<dbReference type="InterPro" id="IPR006600">
    <property type="entry name" value="HTH_CenpB_DNA-bd_dom"/>
</dbReference>
<evidence type="ECO:0000313" key="4">
    <source>
        <dbReference type="RefSeq" id="XP_018496538.1"/>
    </source>
</evidence>
<dbReference type="PROSITE" id="PS51253">
    <property type="entry name" value="HTH_CENPB"/>
    <property type="match status" value="1"/>
</dbReference>
<evidence type="ECO:0000313" key="3">
    <source>
        <dbReference type="Proteomes" id="UP000694867"/>
    </source>
</evidence>
<dbReference type="GeneID" id="108864797"/>
<organism evidence="3 4">
    <name type="scientific">Galendromus occidentalis</name>
    <name type="common">western predatory mite</name>
    <dbReference type="NCBI Taxonomy" id="34638"/>
    <lineage>
        <taxon>Eukaryota</taxon>
        <taxon>Metazoa</taxon>
        <taxon>Ecdysozoa</taxon>
        <taxon>Arthropoda</taxon>
        <taxon>Chelicerata</taxon>
        <taxon>Arachnida</taxon>
        <taxon>Acari</taxon>
        <taxon>Parasitiformes</taxon>
        <taxon>Mesostigmata</taxon>
        <taxon>Gamasina</taxon>
        <taxon>Phytoseioidea</taxon>
        <taxon>Phytoseiidae</taxon>
        <taxon>Typhlodrominae</taxon>
        <taxon>Galendromus</taxon>
    </lineage>
</organism>
<keyword evidence="1" id="KW-0238">DNA-binding</keyword>
<reference evidence="4" key="1">
    <citation type="submission" date="2025-08" db="UniProtKB">
        <authorList>
            <consortium name="RefSeq"/>
        </authorList>
    </citation>
    <scope>IDENTIFICATION</scope>
</reference>
<dbReference type="Proteomes" id="UP000694867">
    <property type="component" value="Unplaced"/>
</dbReference>
<keyword evidence="3" id="KW-1185">Reference proteome</keyword>
<dbReference type="GO" id="GO:0003677">
    <property type="term" value="F:DNA binding"/>
    <property type="evidence" value="ECO:0007669"/>
    <property type="project" value="UniProtKB-KW"/>
</dbReference>
<dbReference type="KEGG" id="goe:108864797"/>
<dbReference type="Pfam" id="PF03221">
    <property type="entry name" value="HTH_Tnp_Tc5"/>
    <property type="match status" value="1"/>
</dbReference>
<sequence length="164" mass="18250">MEAEVEGWLLAKRAKNRAVMIRDIQGKALRVVREFGDMSSKASNEWARRFLKRNEFISVRRPTSVGQPVAEEHLGKIESHRRFYSETSDIDLSNIGNFVEVPVLSDIVYGRSVAPKGSDSAEIDTTGNVKNTISIVLCVTAVGDELPSMPMFKKKLIPGEDISL</sequence>
<accession>A0AAJ7L7S7</accession>
<dbReference type="AlphaFoldDB" id="A0AAJ7L7S7"/>
<dbReference type="RefSeq" id="XP_018496538.1">
    <property type="nucleotide sequence ID" value="XM_018641022.1"/>
</dbReference>
<evidence type="ECO:0000259" key="2">
    <source>
        <dbReference type="PROSITE" id="PS51253"/>
    </source>
</evidence>
<proteinExistence type="predicted"/>
<gene>
    <name evidence="4" type="primary">LOC108864797</name>
</gene>
<dbReference type="Gene3D" id="1.10.10.60">
    <property type="entry name" value="Homeodomain-like"/>
    <property type="match status" value="1"/>
</dbReference>